<dbReference type="RefSeq" id="XP_062721854.1">
    <property type="nucleotide sequence ID" value="XM_062869428.1"/>
</dbReference>
<evidence type="ECO:0000313" key="2">
    <source>
        <dbReference type="Proteomes" id="UP001273166"/>
    </source>
</evidence>
<proteinExistence type="predicted"/>
<dbReference type="SUPFAM" id="SSF52047">
    <property type="entry name" value="RNI-like"/>
    <property type="match status" value="1"/>
</dbReference>
<dbReference type="EMBL" id="JAUDZG010000004">
    <property type="protein sequence ID" value="KAK3306074.1"/>
    <property type="molecule type" value="Genomic_DNA"/>
</dbReference>
<dbReference type="InterPro" id="IPR032675">
    <property type="entry name" value="LRR_dom_sf"/>
</dbReference>
<accession>A0AAJ0GU18</accession>
<keyword evidence="2" id="KW-1185">Reference proteome</keyword>
<protein>
    <submittedName>
        <fullName evidence="1">Uncharacterized protein</fullName>
    </submittedName>
</protein>
<evidence type="ECO:0000313" key="1">
    <source>
        <dbReference type="EMBL" id="KAK3306074.1"/>
    </source>
</evidence>
<dbReference type="AlphaFoldDB" id="A0AAJ0GU18"/>
<dbReference type="Proteomes" id="UP001273166">
    <property type="component" value="Unassembled WGS sequence"/>
</dbReference>
<organism evidence="1 2">
    <name type="scientific">Chaetomium strumarium</name>
    <dbReference type="NCBI Taxonomy" id="1170767"/>
    <lineage>
        <taxon>Eukaryota</taxon>
        <taxon>Fungi</taxon>
        <taxon>Dikarya</taxon>
        <taxon>Ascomycota</taxon>
        <taxon>Pezizomycotina</taxon>
        <taxon>Sordariomycetes</taxon>
        <taxon>Sordariomycetidae</taxon>
        <taxon>Sordariales</taxon>
        <taxon>Chaetomiaceae</taxon>
        <taxon>Chaetomium</taxon>
    </lineage>
</organism>
<name>A0AAJ0GU18_9PEZI</name>
<dbReference type="Gene3D" id="3.80.10.10">
    <property type="entry name" value="Ribonuclease Inhibitor"/>
    <property type="match status" value="1"/>
</dbReference>
<dbReference type="GeneID" id="87888257"/>
<sequence>MALVRLPLELLSEICSYLCPHCLRTPEDELETLDFDLDPWGFKYEPLLSDRKRIKQQNLLSLSQVCKVLHAAAEPFLYHYIPGNRYKDLQLVRRTLKERPDLQLRVSELETAVNGRIEQMPDPASPEGLPFGYPGDPSPTKLSLYWKEVMMLLKFVPKLQRFHFCMPKPNPSTFGLPEIRTWPTPPLTSLRELAISTLEHHCGFQHGFQLERAGCILSAAPNLEILQCSRCIGVSENFREYYLTQPVPLQHLTELILVDSRLTPASFRNLLSAVGPGLSKVRIQQSRRVLWKSDWEGVPPEDNEIKLDGVAAALQPWRHSLKELTFSMEGGEFPENFDDTQEATLLRELGALEVLRTQVALFDWDGDPDGNVLVRTLPQSLRHLELRGYADFACGLLMLYDAITERGHFRHLQRIDIDDQKYDRSTPFGQAYATELDENCATLASAGVEVVKYPAEEWSDPGSNRARSLVSD</sequence>
<comment type="caution">
    <text evidence="1">The sequence shown here is derived from an EMBL/GenBank/DDBJ whole genome shotgun (WGS) entry which is preliminary data.</text>
</comment>
<reference evidence="1" key="1">
    <citation type="journal article" date="2023" name="Mol. Phylogenet. Evol.">
        <title>Genome-scale phylogeny and comparative genomics of the fungal order Sordariales.</title>
        <authorList>
            <person name="Hensen N."/>
            <person name="Bonometti L."/>
            <person name="Westerberg I."/>
            <person name="Brannstrom I.O."/>
            <person name="Guillou S."/>
            <person name="Cros-Aarteil S."/>
            <person name="Calhoun S."/>
            <person name="Haridas S."/>
            <person name="Kuo A."/>
            <person name="Mondo S."/>
            <person name="Pangilinan J."/>
            <person name="Riley R."/>
            <person name="LaButti K."/>
            <person name="Andreopoulos B."/>
            <person name="Lipzen A."/>
            <person name="Chen C."/>
            <person name="Yan M."/>
            <person name="Daum C."/>
            <person name="Ng V."/>
            <person name="Clum A."/>
            <person name="Steindorff A."/>
            <person name="Ohm R.A."/>
            <person name="Martin F."/>
            <person name="Silar P."/>
            <person name="Natvig D.O."/>
            <person name="Lalanne C."/>
            <person name="Gautier V."/>
            <person name="Ament-Velasquez S.L."/>
            <person name="Kruys A."/>
            <person name="Hutchinson M.I."/>
            <person name="Powell A.J."/>
            <person name="Barry K."/>
            <person name="Miller A.N."/>
            <person name="Grigoriev I.V."/>
            <person name="Debuchy R."/>
            <person name="Gladieux P."/>
            <person name="Hiltunen Thoren M."/>
            <person name="Johannesson H."/>
        </authorList>
    </citation>
    <scope>NUCLEOTIDE SEQUENCE</scope>
    <source>
        <strain evidence="1">CBS 333.67</strain>
    </source>
</reference>
<reference evidence="1" key="2">
    <citation type="submission" date="2023-06" db="EMBL/GenBank/DDBJ databases">
        <authorList>
            <consortium name="Lawrence Berkeley National Laboratory"/>
            <person name="Mondo S.J."/>
            <person name="Hensen N."/>
            <person name="Bonometti L."/>
            <person name="Westerberg I."/>
            <person name="Brannstrom I.O."/>
            <person name="Guillou S."/>
            <person name="Cros-Aarteil S."/>
            <person name="Calhoun S."/>
            <person name="Haridas S."/>
            <person name="Kuo A."/>
            <person name="Pangilinan J."/>
            <person name="Riley R."/>
            <person name="Labutti K."/>
            <person name="Andreopoulos B."/>
            <person name="Lipzen A."/>
            <person name="Chen C."/>
            <person name="Yanf M."/>
            <person name="Daum C."/>
            <person name="Ng V."/>
            <person name="Clum A."/>
            <person name="Steindorff A."/>
            <person name="Ohm R."/>
            <person name="Martin F."/>
            <person name="Silar P."/>
            <person name="Natvig D."/>
            <person name="Lalanne C."/>
            <person name="Gautier V."/>
            <person name="Ament-Velasquez S.L."/>
            <person name="Kruys A."/>
            <person name="Hutchinson M.I."/>
            <person name="Powell A.J."/>
            <person name="Barry K."/>
            <person name="Miller A.N."/>
            <person name="Grigoriev I.V."/>
            <person name="Debuchy R."/>
            <person name="Gladieux P."/>
            <person name="Thoren M.H."/>
            <person name="Johannesson H."/>
        </authorList>
    </citation>
    <scope>NUCLEOTIDE SEQUENCE</scope>
    <source>
        <strain evidence="1">CBS 333.67</strain>
    </source>
</reference>
<gene>
    <name evidence="1" type="ORF">B0T15DRAFT_534257</name>
</gene>